<organism evidence="1 2">
    <name type="scientific">Corchorus capsularis</name>
    <name type="common">Jute</name>
    <dbReference type="NCBI Taxonomy" id="210143"/>
    <lineage>
        <taxon>Eukaryota</taxon>
        <taxon>Viridiplantae</taxon>
        <taxon>Streptophyta</taxon>
        <taxon>Embryophyta</taxon>
        <taxon>Tracheophyta</taxon>
        <taxon>Spermatophyta</taxon>
        <taxon>Magnoliopsida</taxon>
        <taxon>eudicotyledons</taxon>
        <taxon>Gunneridae</taxon>
        <taxon>Pentapetalae</taxon>
        <taxon>rosids</taxon>
        <taxon>malvids</taxon>
        <taxon>Malvales</taxon>
        <taxon>Malvaceae</taxon>
        <taxon>Grewioideae</taxon>
        <taxon>Apeibeae</taxon>
        <taxon>Corchorus</taxon>
    </lineage>
</organism>
<comment type="caution">
    <text evidence="1">The sequence shown here is derived from an EMBL/GenBank/DDBJ whole genome shotgun (WGS) entry which is preliminary data.</text>
</comment>
<sequence>MASARNGVKNKTNKTIFGASKDGTIYIYVGSSWRENICCFSMS</sequence>
<name>A0A1R3G4R6_COCAP</name>
<reference evidence="1 2" key="1">
    <citation type="submission" date="2013-09" db="EMBL/GenBank/DDBJ databases">
        <title>Corchorus capsularis genome sequencing.</title>
        <authorList>
            <person name="Alam M."/>
            <person name="Haque M.S."/>
            <person name="Islam M.S."/>
            <person name="Emdad E.M."/>
            <person name="Islam M.M."/>
            <person name="Ahmed B."/>
            <person name="Halim A."/>
            <person name="Hossen Q.M.M."/>
            <person name="Hossain M.Z."/>
            <person name="Ahmed R."/>
            <person name="Khan M.M."/>
            <person name="Islam R."/>
            <person name="Rashid M.M."/>
            <person name="Khan S.A."/>
            <person name="Rahman M.S."/>
            <person name="Alam M."/>
        </authorList>
    </citation>
    <scope>NUCLEOTIDE SEQUENCE [LARGE SCALE GENOMIC DNA]</scope>
    <source>
        <strain evidence="2">cv. CVL-1</strain>
        <tissue evidence="1">Whole seedling</tissue>
    </source>
</reference>
<evidence type="ECO:0000313" key="2">
    <source>
        <dbReference type="Proteomes" id="UP000188268"/>
    </source>
</evidence>
<protein>
    <submittedName>
        <fullName evidence="1">Uncharacterized protein</fullName>
    </submittedName>
</protein>
<evidence type="ECO:0000313" key="1">
    <source>
        <dbReference type="EMBL" id="OMO53079.1"/>
    </source>
</evidence>
<dbReference type="Proteomes" id="UP000188268">
    <property type="component" value="Unassembled WGS sequence"/>
</dbReference>
<proteinExistence type="predicted"/>
<dbReference type="Gramene" id="OMO53079">
    <property type="protein sequence ID" value="OMO53079"/>
    <property type="gene ID" value="CCACVL1_28894"/>
</dbReference>
<dbReference type="AlphaFoldDB" id="A0A1R3G4R6"/>
<dbReference type="EMBL" id="AWWV01015319">
    <property type="protein sequence ID" value="OMO53079.1"/>
    <property type="molecule type" value="Genomic_DNA"/>
</dbReference>
<gene>
    <name evidence="1" type="ORF">CCACVL1_28894</name>
</gene>
<keyword evidence="2" id="KW-1185">Reference proteome</keyword>
<accession>A0A1R3G4R6</accession>